<dbReference type="AlphaFoldDB" id="A0A1H2XKZ7"/>
<protein>
    <recommendedName>
        <fullName evidence="11">Transport permease protein</fullName>
    </recommendedName>
</protein>
<keyword evidence="6 11" id="KW-0812">Transmembrane</keyword>
<keyword evidence="4 11" id="KW-1003">Cell membrane</keyword>
<dbReference type="PANTHER" id="PTHR30413">
    <property type="entry name" value="INNER MEMBRANE TRANSPORT PERMEASE"/>
    <property type="match status" value="1"/>
</dbReference>
<comment type="similarity">
    <text evidence="2 11">Belongs to the ABC-2 integral membrane protein family.</text>
</comment>
<dbReference type="PIRSF" id="PIRSF006648">
    <property type="entry name" value="DrrB"/>
    <property type="match status" value="1"/>
</dbReference>
<dbReference type="InterPro" id="IPR047817">
    <property type="entry name" value="ABC2_TM_bact-type"/>
</dbReference>
<evidence type="ECO:0000256" key="1">
    <source>
        <dbReference type="ARBA" id="ARBA00004651"/>
    </source>
</evidence>
<proteinExistence type="inferred from homology"/>
<dbReference type="Pfam" id="PF01061">
    <property type="entry name" value="ABC2_membrane"/>
    <property type="match status" value="1"/>
</dbReference>
<evidence type="ECO:0000256" key="8">
    <source>
        <dbReference type="ARBA" id="ARBA00022989"/>
    </source>
</evidence>
<evidence type="ECO:0000256" key="11">
    <source>
        <dbReference type="RuleBase" id="RU361157"/>
    </source>
</evidence>
<dbReference type="PANTHER" id="PTHR30413:SF10">
    <property type="entry name" value="CAPSULE POLYSACCHARIDE EXPORT INNER-MEMBRANE PROTEIN CTRC"/>
    <property type="match status" value="1"/>
</dbReference>
<keyword evidence="9" id="KW-0625">Polysaccharide transport</keyword>
<feature type="domain" description="ABC transmembrane type-2" evidence="12">
    <location>
        <begin position="42"/>
        <end position="267"/>
    </location>
</feature>
<dbReference type="InterPro" id="IPR013525">
    <property type="entry name" value="ABC2_TM"/>
</dbReference>
<feature type="transmembrane region" description="Helical" evidence="11">
    <location>
        <begin position="119"/>
        <end position="148"/>
    </location>
</feature>
<reference evidence="13 14" key="1">
    <citation type="submission" date="2016-10" db="EMBL/GenBank/DDBJ databases">
        <authorList>
            <person name="de Groot N.N."/>
        </authorList>
    </citation>
    <scope>NUCLEOTIDE SEQUENCE [LARGE SCALE GENOMIC DNA]</scope>
    <source>
        <strain evidence="13 14">Nm110</strain>
    </source>
</reference>
<evidence type="ECO:0000256" key="2">
    <source>
        <dbReference type="ARBA" id="ARBA00007783"/>
    </source>
</evidence>
<keyword evidence="5" id="KW-0762">Sugar transport</keyword>
<evidence type="ECO:0000256" key="10">
    <source>
        <dbReference type="ARBA" id="ARBA00023136"/>
    </source>
</evidence>
<feature type="transmembrane region" description="Helical" evidence="11">
    <location>
        <begin position="243"/>
        <end position="264"/>
    </location>
</feature>
<dbReference type="Proteomes" id="UP000183454">
    <property type="component" value="Unassembled WGS sequence"/>
</dbReference>
<dbReference type="GO" id="GO:0015920">
    <property type="term" value="P:lipopolysaccharide transport"/>
    <property type="evidence" value="ECO:0007669"/>
    <property type="project" value="TreeGrafter"/>
</dbReference>
<name>A0A1H2XKZ7_9PROT</name>
<keyword evidence="8 11" id="KW-1133">Transmembrane helix</keyword>
<feature type="transmembrane region" description="Helical" evidence="11">
    <location>
        <begin position="190"/>
        <end position="209"/>
    </location>
</feature>
<dbReference type="EMBL" id="FNNH01000040">
    <property type="protein sequence ID" value="SDW93542.1"/>
    <property type="molecule type" value="Genomic_DNA"/>
</dbReference>
<evidence type="ECO:0000313" key="13">
    <source>
        <dbReference type="EMBL" id="SDW93542.1"/>
    </source>
</evidence>
<keyword evidence="3 11" id="KW-0813">Transport</keyword>
<evidence type="ECO:0000256" key="4">
    <source>
        <dbReference type="ARBA" id="ARBA00022475"/>
    </source>
</evidence>
<evidence type="ECO:0000256" key="5">
    <source>
        <dbReference type="ARBA" id="ARBA00022597"/>
    </source>
</evidence>
<dbReference type="PRINTS" id="PR00164">
    <property type="entry name" value="ABC2TRNSPORT"/>
</dbReference>
<dbReference type="InterPro" id="IPR000412">
    <property type="entry name" value="ABC_2_transport"/>
</dbReference>
<feature type="transmembrane region" description="Helical" evidence="11">
    <location>
        <begin position="154"/>
        <end position="178"/>
    </location>
</feature>
<organism evidence="13 14">
    <name type="scientific">Nitrosomonas communis</name>
    <dbReference type="NCBI Taxonomy" id="44574"/>
    <lineage>
        <taxon>Bacteria</taxon>
        <taxon>Pseudomonadati</taxon>
        <taxon>Pseudomonadota</taxon>
        <taxon>Betaproteobacteria</taxon>
        <taxon>Nitrosomonadales</taxon>
        <taxon>Nitrosomonadaceae</taxon>
        <taxon>Nitrosomonas</taxon>
    </lineage>
</organism>
<dbReference type="GO" id="GO:0015774">
    <property type="term" value="P:polysaccharide transport"/>
    <property type="evidence" value="ECO:0007669"/>
    <property type="project" value="UniProtKB-KW"/>
</dbReference>
<evidence type="ECO:0000313" key="14">
    <source>
        <dbReference type="Proteomes" id="UP000183454"/>
    </source>
</evidence>
<dbReference type="GO" id="GO:0043190">
    <property type="term" value="C:ATP-binding cassette (ABC) transporter complex"/>
    <property type="evidence" value="ECO:0007669"/>
    <property type="project" value="InterPro"/>
</dbReference>
<evidence type="ECO:0000256" key="6">
    <source>
        <dbReference type="ARBA" id="ARBA00022692"/>
    </source>
</evidence>
<evidence type="ECO:0000256" key="3">
    <source>
        <dbReference type="ARBA" id="ARBA00022448"/>
    </source>
</evidence>
<evidence type="ECO:0000256" key="7">
    <source>
        <dbReference type="ARBA" id="ARBA00022903"/>
    </source>
</evidence>
<keyword evidence="7" id="KW-0972">Capsule biogenesis/degradation</keyword>
<evidence type="ECO:0000259" key="12">
    <source>
        <dbReference type="PROSITE" id="PS51012"/>
    </source>
</evidence>
<feature type="transmembrane region" description="Helical" evidence="11">
    <location>
        <begin position="44"/>
        <end position="68"/>
    </location>
</feature>
<feature type="transmembrane region" description="Helical" evidence="11">
    <location>
        <begin position="80"/>
        <end position="98"/>
    </location>
</feature>
<dbReference type="GO" id="GO:0140359">
    <property type="term" value="F:ABC-type transporter activity"/>
    <property type="evidence" value="ECO:0007669"/>
    <property type="project" value="InterPro"/>
</dbReference>
<accession>A0A1H2XKZ7</accession>
<keyword evidence="10 11" id="KW-0472">Membrane</keyword>
<sequence>MNPHAARSISPFVLLNTLKTNRGLIYNLIKREVIGRYRGSIMGLLWSFFNPVLMLTVYTFVFSVVFKARWVGGTESKTEFALVLFAGLMLFNLFAECLNRAPNLILGNVNYVKKVVFPLEILPFVAMGSAAFHLLISLFVWLAFYLIFFGVPQATIVLLPVLLIPFFLMTLGLSWFLASLGVYLRDVSQIIGVMMTALMFLSPIFYPIAALPEEYHLFMQISPLTFTVEQARDVMIWGKGLDWGAWAMYMLLAAIIAWFGFAWFQKTRKGFADVL</sequence>
<evidence type="ECO:0000256" key="9">
    <source>
        <dbReference type="ARBA" id="ARBA00023047"/>
    </source>
</evidence>
<dbReference type="PROSITE" id="PS51012">
    <property type="entry name" value="ABC_TM2"/>
    <property type="match status" value="1"/>
</dbReference>
<gene>
    <name evidence="13" type="ORF">SAMN05421882_10407</name>
</gene>
<comment type="subcellular location">
    <subcellularLocation>
        <location evidence="11">Cell inner membrane</location>
        <topology evidence="11">Multi-pass membrane protein</topology>
    </subcellularLocation>
    <subcellularLocation>
        <location evidence="1">Cell membrane</location>
        <topology evidence="1">Multi-pass membrane protein</topology>
    </subcellularLocation>
</comment>
<dbReference type="RefSeq" id="WP_074667655.1">
    <property type="nucleotide sequence ID" value="NZ_FNNH01000040.1"/>
</dbReference>